<evidence type="ECO:0000313" key="3">
    <source>
        <dbReference type="Proteomes" id="UP000677228"/>
    </source>
</evidence>
<organism evidence="1 3">
    <name type="scientific">Didymodactylos carnosus</name>
    <dbReference type="NCBI Taxonomy" id="1234261"/>
    <lineage>
        <taxon>Eukaryota</taxon>
        <taxon>Metazoa</taxon>
        <taxon>Spiralia</taxon>
        <taxon>Gnathifera</taxon>
        <taxon>Rotifera</taxon>
        <taxon>Eurotatoria</taxon>
        <taxon>Bdelloidea</taxon>
        <taxon>Philodinida</taxon>
        <taxon>Philodinidae</taxon>
        <taxon>Didymodactylos</taxon>
    </lineage>
</organism>
<dbReference type="AlphaFoldDB" id="A0A8S2FII0"/>
<dbReference type="Proteomes" id="UP000677228">
    <property type="component" value="Unassembled WGS sequence"/>
</dbReference>
<dbReference type="EMBL" id="CAJOBA010053779">
    <property type="protein sequence ID" value="CAF4268335.1"/>
    <property type="molecule type" value="Genomic_DNA"/>
</dbReference>
<comment type="caution">
    <text evidence="1">The sequence shown here is derived from an EMBL/GenBank/DDBJ whole genome shotgun (WGS) entry which is preliminary data.</text>
</comment>
<dbReference type="EMBL" id="CAJNOK010031875">
    <property type="protein sequence ID" value="CAF1477415.1"/>
    <property type="molecule type" value="Genomic_DNA"/>
</dbReference>
<evidence type="ECO:0000313" key="1">
    <source>
        <dbReference type="EMBL" id="CAF1477415.1"/>
    </source>
</evidence>
<protein>
    <submittedName>
        <fullName evidence="1">Uncharacterized protein</fullName>
    </submittedName>
</protein>
<sequence>FITIDRNNNVIHGMKRKIEEDPDRQIPQVYKERSISDRYGDMVGKLPCLASVR</sequence>
<evidence type="ECO:0000313" key="2">
    <source>
        <dbReference type="EMBL" id="CAF4268335.1"/>
    </source>
</evidence>
<dbReference type="Proteomes" id="UP000682733">
    <property type="component" value="Unassembled WGS sequence"/>
</dbReference>
<feature type="non-terminal residue" evidence="1">
    <location>
        <position position="1"/>
    </location>
</feature>
<accession>A0A8S2FII0</accession>
<gene>
    <name evidence="1" type="ORF">OVA965_LOCUS35917</name>
    <name evidence="2" type="ORF">TMI583_LOCUS36899</name>
</gene>
<reference evidence="1" key="1">
    <citation type="submission" date="2021-02" db="EMBL/GenBank/DDBJ databases">
        <authorList>
            <person name="Nowell W R."/>
        </authorList>
    </citation>
    <scope>NUCLEOTIDE SEQUENCE</scope>
</reference>
<proteinExistence type="predicted"/>
<name>A0A8S2FII0_9BILA</name>